<organism evidence="2 3">
    <name type="scientific">Chryseolinea serpens</name>
    <dbReference type="NCBI Taxonomy" id="947013"/>
    <lineage>
        <taxon>Bacteria</taxon>
        <taxon>Pseudomonadati</taxon>
        <taxon>Bacteroidota</taxon>
        <taxon>Cytophagia</taxon>
        <taxon>Cytophagales</taxon>
        <taxon>Fulvivirgaceae</taxon>
        <taxon>Chryseolinea</taxon>
    </lineage>
</organism>
<dbReference type="NCBIfam" id="TIGR00125">
    <property type="entry name" value="cyt_tran_rel"/>
    <property type="match status" value="1"/>
</dbReference>
<evidence type="ECO:0000313" key="2">
    <source>
        <dbReference type="EMBL" id="SHH86008.1"/>
    </source>
</evidence>
<accession>A0A1M5WF35</accession>
<proteinExistence type="predicted"/>
<evidence type="ECO:0000259" key="1">
    <source>
        <dbReference type="Pfam" id="PF13521"/>
    </source>
</evidence>
<dbReference type="SUPFAM" id="SSF52374">
    <property type="entry name" value="Nucleotidylyl transferase"/>
    <property type="match status" value="1"/>
</dbReference>
<evidence type="ECO:0000313" key="3">
    <source>
        <dbReference type="Proteomes" id="UP000184212"/>
    </source>
</evidence>
<dbReference type="InterPro" id="IPR027417">
    <property type="entry name" value="P-loop_NTPase"/>
</dbReference>
<dbReference type="AlphaFoldDB" id="A0A1M5WF35"/>
<dbReference type="EMBL" id="FQWQ01000005">
    <property type="protein sequence ID" value="SHH86008.1"/>
    <property type="molecule type" value="Genomic_DNA"/>
</dbReference>
<dbReference type="STRING" id="947013.SAMN04488109_5636"/>
<dbReference type="Gene3D" id="3.40.50.300">
    <property type="entry name" value="P-loop containing nucleotide triphosphate hydrolases"/>
    <property type="match status" value="1"/>
</dbReference>
<name>A0A1M5WF35_9BACT</name>
<dbReference type="Gene3D" id="3.40.50.620">
    <property type="entry name" value="HUPs"/>
    <property type="match status" value="1"/>
</dbReference>
<dbReference type="InterPro" id="IPR014729">
    <property type="entry name" value="Rossmann-like_a/b/a_fold"/>
</dbReference>
<dbReference type="GO" id="GO:0003824">
    <property type="term" value="F:catalytic activity"/>
    <property type="evidence" value="ECO:0007669"/>
    <property type="project" value="InterPro"/>
</dbReference>
<protein>
    <submittedName>
        <fullName evidence="2">AAA domain-containing protein</fullName>
    </submittedName>
</protein>
<dbReference type="OrthoDB" id="9151999at2"/>
<sequence>MKRGLVIGKFMPLHHGHIALINFAAVRCDELIVSMSYTDQDAIDPDLRLGWIKSMFTDPRIRIAKIKDDFDNESLALDERTALWAPVMKRTYPPIAILFSSEAYGEPFARHLQAEHVAFDPDRTIVPVSATKIRNQPFQYWEHIPAVVRPYFVKKICFYGAESTGKSTLAMRMAEHYNTEFVPEVARELLITNDFTVEDIITIGHAHAQRVEDKLKTANKLLFCDTDAITTQIYSKYYLNVVPGVLYELEAKVKYDLYFLMDIDVPWIEDGLRDLGHKRQEMTDIFKSALEQRNIPYTTVSGDFQQREAIVRHSIERLLKD</sequence>
<dbReference type="Pfam" id="PF13521">
    <property type="entry name" value="AAA_28"/>
    <property type="match status" value="1"/>
</dbReference>
<dbReference type="PANTHER" id="PTHR37512:SF1">
    <property type="entry name" value="NADR_TTD14 AAA DOMAIN-CONTAINING PROTEIN"/>
    <property type="match status" value="1"/>
</dbReference>
<dbReference type="PANTHER" id="PTHR37512">
    <property type="entry name" value="TRIFUNCTIONAL NAD BIOSYNTHESIS/REGULATOR PROTEIN NADR"/>
    <property type="match status" value="1"/>
</dbReference>
<feature type="domain" description="NadR/Ttd14 AAA" evidence="1">
    <location>
        <begin position="155"/>
        <end position="307"/>
    </location>
</feature>
<gene>
    <name evidence="2" type="ORF">SAMN04488109_5636</name>
</gene>
<dbReference type="RefSeq" id="WP_073141391.1">
    <property type="nucleotide sequence ID" value="NZ_FQWQ01000005.1"/>
</dbReference>
<reference evidence="2 3" key="1">
    <citation type="submission" date="2016-11" db="EMBL/GenBank/DDBJ databases">
        <authorList>
            <person name="Jaros S."/>
            <person name="Januszkiewicz K."/>
            <person name="Wedrychowicz H."/>
        </authorList>
    </citation>
    <scope>NUCLEOTIDE SEQUENCE [LARGE SCALE GENOMIC DNA]</scope>
    <source>
        <strain evidence="2 3">DSM 24574</strain>
    </source>
</reference>
<keyword evidence="3" id="KW-1185">Reference proteome</keyword>
<dbReference type="Proteomes" id="UP000184212">
    <property type="component" value="Unassembled WGS sequence"/>
</dbReference>
<dbReference type="InterPro" id="IPR052735">
    <property type="entry name" value="NAD_biosynth-regulator"/>
</dbReference>
<dbReference type="SUPFAM" id="SSF52540">
    <property type="entry name" value="P-loop containing nucleoside triphosphate hydrolases"/>
    <property type="match status" value="1"/>
</dbReference>
<dbReference type="InterPro" id="IPR004821">
    <property type="entry name" value="Cyt_trans-like"/>
</dbReference>
<dbReference type="InterPro" id="IPR038727">
    <property type="entry name" value="NadR/Ttd14_AAA_dom"/>
</dbReference>